<evidence type="ECO:0000313" key="5">
    <source>
        <dbReference type="EMBL" id="CAB5079541.1"/>
    </source>
</evidence>
<dbReference type="SMART" id="SM00990">
    <property type="entry name" value="VRR_NUC"/>
    <property type="match status" value="1"/>
</dbReference>
<proteinExistence type="predicted"/>
<keyword evidence="3" id="KW-0378">Hydrolase</keyword>
<name>A0A6J7VPB1_9CAUD</name>
<dbReference type="GO" id="GO:0004518">
    <property type="term" value="F:nuclease activity"/>
    <property type="evidence" value="ECO:0007669"/>
    <property type="project" value="UniProtKB-KW"/>
</dbReference>
<dbReference type="GO" id="GO:0003676">
    <property type="term" value="F:nucleic acid binding"/>
    <property type="evidence" value="ECO:0007669"/>
    <property type="project" value="InterPro"/>
</dbReference>
<accession>A0A6J7VPB1</accession>
<gene>
    <name evidence="5" type="ORF">UFOVP143_18</name>
</gene>
<sequence length="87" mass="10277">MLERDVEAHLVKRVKQLRGEVRKVKWLGRVGAPDRCVMLPGRLIWVELKKPGEVPRKNQLREHDRMRRMGQRVLVIDNINDVELVFA</sequence>
<organism evidence="5">
    <name type="scientific">uncultured Caudovirales phage</name>
    <dbReference type="NCBI Taxonomy" id="2100421"/>
    <lineage>
        <taxon>Viruses</taxon>
        <taxon>Duplodnaviria</taxon>
        <taxon>Heunggongvirae</taxon>
        <taxon>Uroviricota</taxon>
        <taxon>Caudoviricetes</taxon>
        <taxon>Peduoviridae</taxon>
        <taxon>Maltschvirus</taxon>
        <taxon>Maltschvirus maltsch</taxon>
    </lineage>
</organism>
<evidence type="ECO:0000256" key="1">
    <source>
        <dbReference type="ARBA" id="ARBA00001946"/>
    </source>
</evidence>
<dbReference type="GO" id="GO:0016788">
    <property type="term" value="F:hydrolase activity, acting on ester bonds"/>
    <property type="evidence" value="ECO:0007669"/>
    <property type="project" value="InterPro"/>
</dbReference>
<comment type="cofactor">
    <cofactor evidence="1">
        <name>Mg(2+)</name>
        <dbReference type="ChEBI" id="CHEBI:18420"/>
    </cofactor>
</comment>
<dbReference type="Gene3D" id="3.40.1350.10">
    <property type="match status" value="1"/>
</dbReference>
<evidence type="ECO:0000256" key="3">
    <source>
        <dbReference type="ARBA" id="ARBA00022801"/>
    </source>
</evidence>
<evidence type="ECO:0000256" key="2">
    <source>
        <dbReference type="ARBA" id="ARBA00022722"/>
    </source>
</evidence>
<dbReference type="EMBL" id="LR798191">
    <property type="protein sequence ID" value="CAB5079541.1"/>
    <property type="molecule type" value="Genomic_DNA"/>
</dbReference>
<dbReference type="InterPro" id="IPR011856">
    <property type="entry name" value="tRNA_endonuc-like_dom_sf"/>
</dbReference>
<reference evidence="5" key="1">
    <citation type="submission" date="2020-05" db="EMBL/GenBank/DDBJ databases">
        <authorList>
            <person name="Chiriac C."/>
            <person name="Salcher M."/>
            <person name="Ghai R."/>
            <person name="Kavagutti S V."/>
        </authorList>
    </citation>
    <scope>NUCLEOTIDE SEQUENCE</scope>
</reference>
<keyword evidence="2" id="KW-0540">Nuclease</keyword>
<protein>
    <submittedName>
        <fullName evidence="5">VRR-NUC domain containing protein</fullName>
    </submittedName>
</protein>
<feature type="domain" description="VRR-NUC" evidence="4">
    <location>
        <begin position="1"/>
        <end position="80"/>
    </location>
</feature>
<evidence type="ECO:0000259" key="4">
    <source>
        <dbReference type="SMART" id="SM00990"/>
    </source>
</evidence>
<dbReference type="InterPro" id="IPR014883">
    <property type="entry name" value="VRR_NUC"/>
</dbReference>